<feature type="chain" id="PRO_5040178877" evidence="2">
    <location>
        <begin position="37"/>
        <end position="364"/>
    </location>
</feature>
<protein>
    <submittedName>
        <fullName evidence="3">Uncharacterized protein</fullName>
    </submittedName>
</protein>
<keyword evidence="2" id="KW-0732">Signal</keyword>
<gene>
    <name evidence="3" type="ORF">SEMRO_48_G028130.1</name>
</gene>
<comment type="caution">
    <text evidence="3">The sequence shown here is derived from an EMBL/GenBank/DDBJ whole genome shotgun (WGS) entry which is preliminary data.</text>
</comment>
<feature type="compositionally biased region" description="Basic and acidic residues" evidence="1">
    <location>
        <begin position="297"/>
        <end position="314"/>
    </location>
</feature>
<evidence type="ECO:0000313" key="4">
    <source>
        <dbReference type="Proteomes" id="UP001153069"/>
    </source>
</evidence>
<reference evidence="3" key="1">
    <citation type="submission" date="2020-06" db="EMBL/GenBank/DDBJ databases">
        <authorList>
            <consortium name="Plant Systems Biology data submission"/>
        </authorList>
    </citation>
    <scope>NUCLEOTIDE SEQUENCE</scope>
    <source>
        <strain evidence="3">D6</strain>
    </source>
</reference>
<evidence type="ECO:0000256" key="1">
    <source>
        <dbReference type="SAM" id="MobiDB-lite"/>
    </source>
</evidence>
<dbReference type="OrthoDB" id="40970at2759"/>
<feature type="region of interest" description="Disordered" evidence="1">
    <location>
        <begin position="295"/>
        <end position="316"/>
    </location>
</feature>
<dbReference type="AlphaFoldDB" id="A0A9N8DA41"/>
<evidence type="ECO:0000313" key="3">
    <source>
        <dbReference type="EMBL" id="CAB9498894.1"/>
    </source>
</evidence>
<proteinExistence type="predicted"/>
<evidence type="ECO:0000256" key="2">
    <source>
        <dbReference type="SAM" id="SignalP"/>
    </source>
</evidence>
<feature type="signal peptide" evidence="2">
    <location>
        <begin position="1"/>
        <end position="36"/>
    </location>
</feature>
<dbReference type="EMBL" id="CAICTM010000048">
    <property type="protein sequence ID" value="CAB9498894.1"/>
    <property type="molecule type" value="Genomic_DNA"/>
</dbReference>
<keyword evidence="4" id="KW-1185">Reference proteome</keyword>
<accession>A0A9N8DA41</accession>
<name>A0A9N8DA41_9STRA</name>
<organism evidence="3 4">
    <name type="scientific">Seminavis robusta</name>
    <dbReference type="NCBI Taxonomy" id="568900"/>
    <lineage>
        <taxon>Eukaryota</taxon>
        <taxon>Sar</taxon>
        <taxon>Stramenopiles</taxon>
        <taxon>Ochrophyta</taxon>
        <taxon>Bacillariophyta</taxon>
        <taxon>Bacillariophyceae</taxon>
        <taxon>Bacillariophycidae</taxon>
        <taxon>Naviculales</taxon>
        <taxon>Naviculaceae</taxon>
        <taxon>Seminavis</taxon>
    </lineage>
</organism>
<dbReference type="Proteomes" id="UP001153069">
    <property type="component" value="Unassembled WGS sequence"/>
</dbReference>
<sequence>MQASMAKPRRTMGKLASQHRMVAAVLFLSAVLLLHGSNQNLDPVKRDLLLSFSGDGADAASDQQQDSSHATVMGMAMARDIFVGSLRATGFKGNIILAISQDPKEGVEAYLKSQNVTLKRINVINCTYDILTIKGVNKNKLNSHTREVGTCAHPYPDLKIRWSRFALLRDYLEECDKCTGPVLVTDVRDTFFQRDPFGPEAPPVAGLQVFEEHKSQRTTHWLTQFPIEQCKKIPIFNETMLCSGTTIGTRQSMLRYLHDMLFYTGKMPYATAQPNRMGLVHTAGKMGGIISKALNNNKHEDKNRNTSPTEESRGDWLGTEYDLTDRQGFFINSDGQRSFAVHQADRFGPRFDYWLWHDGPLKGL</sequence>